<protein>
    <submittedName>
        <fullName evidence="1">Uncharacterized protein</fullName>
    </submittedName>
</protein>
<evidence type="ECO:0000313" key="2">
    <source>
        <dbReference type="Proteomes" id="UP001420932"/>
    </source>
</evidence>
<reference evidence="1 2" key="1">
    <citation type="submission" date="2024-01" db="EMBL/GenBank/DDBJ databases">
        <title>Genome assemblies of Stephania.</title>
        <authorList>
            <person name="Yang L."/>
        </authorList>
    </citation>
    <scope>NUCLEOTIDE SEQUENCE [LARGE SCALE GENOMIC DNA]</scope>
    <source>
        <strain evidence="1">YNDBR</strain>
        <tissue evidence="1">Leaf</tissue>
    </source>
</reference>
<comment type="caution">
    <text evidence="1">The sequence shown here is derived from an EMBL/GenBank/DDBJ whole genome shotgun (WGS) entry which is preliminary data.</text>
</comment>
<name>A0AAP0EFD7_9MAGN</name>
<organism evidence="1 2">
    <name type="scientific">Stephania yunnanensis</name>
    <dbReference type="NCBI Taxonomy" id="152371"/>
    <lineage>
        <taxon>Eukaryota</taxon>
        <taxon>Viridiplantae</taxon>
        <taxon>Streptophyta</taxon>
        <taxon>Embryophyta</taxon>
        <taxon>Tracheophyta</taxon>
        <taxon>Spermatophyta</taxon>
        <taxon>Magnoliopsida</taxon>
        <taxon>Ranunculales</taxon>
        <taxon>Menispermaceae</taxon>
        <taxon>Menispermoideae</taxon>
        <taxon>Cissampelideae</taxon>
        <taxon>Stephania</taxon>
    </lineage>
</organism>
<dbReference type="AlphaFoldDB" id="A0AAP0EFD7"/>
<sequence>MRGSRGHGSTRVLTFITTLARHTRFVEQQRSGEGQKTRQLSLSILFTPLESSISTAISLSLIPLLSLLMIISSL</sequence>
<gene>
    <name evidence="1" type="ORF">Syun_027277</name>
</gene>
<keyword evidence="2" id="KW-1185">Reference proteome</keyword>
<accession>A0AAP0EFD7</accession>
<dbReference type="EMBL" id="JBBNAF010000012">
    <property type="protein sequence ID" value="KAK9092366.1"/>
    <property type="molecule type" value="Genomic_DNA"/>
</dbReference>
<evidence type="ECO:0000313" key="1">
    <source>
        <dbReference type="EMBL" id="KAK9092366.1"/>
    </source>
</evidence>
<proteinExistence type="predicted"/>
<dbReference type="Proteomes" id="UP001420932">
    <property type="component" value="Unassembled WGS sequence"/>
</dbReference>